<keyword evidence="1" id="KW-0132">Cell division</keyword>
<dbReference type="KEGG" id="geh:HYN69_03315"/>
<dbReference type="SUPFAM" id="SSF48452">
    <property type="entry name" value="TPR-like"/>
    <property type="match status" value="1"/>
</dbReference>
<dbReference type="Proteomes" id="UP000244496">
    <property type="component" value="Chromosome"/>
</dbReference>
<comment type="subcellular location">
    <subcellularLocation>
        <location evidence="1">Periplasm</location>
    </subcellularLocation>
</comment>
<evidence type="ECO:0000256" key="1">
    <source>
        <dbReference type="HAMAP-Rule" id="MF_02066"/>
    </source>
</evidence>
<reference evidence="2 3" key="1">
    <citation type="submission" date="2018-04" db="EMBL/GenBank/DDBJ databases">
        <title>Genome sequencing of Gemmobacter.</title>
        <authorList>
            <person name="Yi H."/>
            <person name="Baek M.-G."/>
        </authorList>
    </citation>
    <scope>NUCLEOTIDE SEQUENCE [LARGE SCALE GENOMIC DNA]</scope>
    <source>
        <strain evidence="2 3">HYN0069</strain>
    </source>
</reference>
<dbReference type="Pfam" id="PF13432">
    <property type="entry name" value="TPR_16"/>
    <property type="match status" value="1"/>
</dbReference>
<organism evidence="2 3">
    <name type="scientific">Paragemmobacter aquarius</name>
    <dbReference type="NCBI Taxonomy" id="2169400"/>
    <lineage>
        <taxon>Bacteria</taxon>
        <taxon>Pseudomonadati</taxon>
        <taxon>Pseudomonadota</taxon>
        <taxon>Alphaproteobacteria</taxon>
        <taxon>Rhodobacterales</taxon>
        <taxon>Paracoccaceae</taxon>
        <taxon>Paragemmobacter</taxon>
    </lineage>
</organism>
<dbReference type="EMBL" id="CP028918">
    <property type="protein sequence ID" value="AWB47660.1"/>
    <property type="molecule type" value="Genomic_DNA"/>
</dbReference>
<dbReference type="OrthoDB" id="9763909at2"/>
<gene>
    <name evidence="2" type="primary">ygbF</name>
    <name evidence="1" type="synonym">cpoB</name>
    <name evidence="2" type="ORF">HYN69_03315</name>
</gene>
<dbReference type="InterPro" id="IPR014162">
    <property type="entry name" value="CpoB_C"/>
</dbReference>
<dbReference type="GO" id="GO:0043093">
    <property type="term" value="P:FtsZ-dependent cytokinesis"/>
    <property type="evidence" value="ECO:0007669"/>
    <property type="project" value="UniProtKB-UniRule"/>
</dbReference>
<feature type="chain" id="PRO_5015790433" description="Cell division coordinator CpoB" evidence="1">
    <location>
        <begin position="20"/>
        <end position="285"/>
    </location>
</feature>
<protein>
    <recommendedName>
        <fullName evidence="1">Cell division coordinator CpoB</fullName>
    </recommendedName>
</protein>
<keyword evidence="1" id="KW-0131">Cell cycle</keyword>
<evidence type="ECO:0000313" key="2">
    <source>
        <dbReference type="EMBL" id="AWB47660.1"/>
    </source>
</evidence>
<name>A0A2S0UIV5_9RHOB</name>
<feature type="signal peptide" evidence="1">
    <location>
        <begin position="1"/>
        <end position="19"/>
    </location>
</feature>
<feature type="coiled-coil region" evidence="1">
    <location>
        <begin position="19"/>
        <end position="86"/>
    </location>
</feature>
<dbReference type="HAMAP" id="MF_02066">
    <property type="entry name" value="CpoB"/>
    <property type="match status" value="1"/>
</dbReference>
<keyword evidence="1" id="KW-0175">Coiled coil</keyword>
<dbReference type="Pfam" id="PF13174">
    <property type="entry name" value="TPR_6"/>
    <property type="match status" value="1"/>
</dbReference>
<dbReference type="AlphaFoldDB" id="A0A2S0UIV5"/>
<dbReference type="InterPro" id="IPR011990">
    <property type="entry name" value="TPR-like_helical_dom_sf"/>
</dbReference>
<keyword evidence="1" id="KW-0574">Periplasm</keyword>
<sequence length="285" mass="28833" precursor="true">MLRLGLILMLALSPLAVSAQDKAQTLADIRAELDALMADFTSLKAELVQSAGAGTGAGGGDALQRMDAIESELTRLTAKTEEVELKLNRVVSDGTNRIGDIEFRLCEATEGCDPATLPETPVLGGGAAAAEPVAPVVGGTTVPADPATPGGGAAAPELALNEKADFDKANALYTSGDFRGAADQFATFAQNYPGGPLTQEAAFLRGEALAQLGDTAGSARSYLEAFSGQPSGPRAGQALLKLGQALGALGQTPEACVTLQEVGTRFPGSLEAGNAQTAMQGLGCS</sequence>
<dbReference type="GO" id="GO:0030288">
    <property type="term" value="C:outer membrane-bounded periplasmic space"/>
    <property type="evidence" value="ECO:0007669"/>
    <property type="project" value="UniProtKB-UniRule"/>
</dbReference>
<evidence type="ECO:0000313" key="3">
    <source>
        <dbReference type="Proteomes" id="UP000244496"/>
    </source>
</evidence>
<keyword evidence="3" id="KW-1185">Reference proteome</keyword>
<comment type="similarity">
    <text evidence="1">Belongs to the CpoB family.</text>
</comment>
<accession>A0A2S0UIV5</accession>
<dbReference type="InterPro" id="IPR019734">
    <property type="entry name" value="TPR_rpt"/>
</dbReference>
<dbReference type="NCBIfam" id="TIGR02795">
    <property type="entry name" value="tol_pal_ybgF"/>
    <property type="match status" value="1"/>
</dbReference>
<dbReference type="RefSeq" id="WP_108434485.1">
    <property type="nucleotide sequence ID" value="NZ_CP028918.1"/>
</dbReference>
<keyword evidence="1" id="KW-0732">Signal</keyword>
<dbReference type="Gene3D" id="1.25.40.10">
    <property type="entry name" value="Tetratricopeptide repeat domain"/>
    <property type="match status" value="1"/>
</dbReference>
<proteinExistence type="inferred from homology"/>
<comment type="function">
    <text evidence="1">Mediates coordination of peptidoglycan synthesis and outer membrane constriction during cell division.</text>
</comment>
<dbReference type="InterPro" id="IPR034706">
    <property type="entry name" value="CpoB"/>
</dbReference>